<name>A0AAX3S143_9GAMM</name>
<keyword evidence="2" id="KW-0449">Lipoprotein</keyword>
<accession>A0AAX3S143</accession>
<evidence type="ECO:0000313" key="4">
    <source>
        <dbReference type="Proteomes" id="UP001222403"/>
    </source>
</evidence>
<sequence length="144" mass="16093">MKLINRNNKFTSSIYLLLLVFFLSGCTKNLTENKNNKLSIIEGTIHSKSIDIPNDSLVTLSLSPIGKNENESITSDNFQFKTKKSGRFLTFKIRLSSEMNKLRSQLGISARIEKNNQLIMMSDTINPIPKSASGHVSLTVITSQ</sequence>
<dbReference type="RefSeq" id="WP_251464859.1">
    <property type="nucleotide sequence ID" value="NZ_CP097327.1"/>
</dbReference>
<evidence type="ECO:0000313" key="2">
    <source>
        <dbReference type="EMBL" id="WFC06935.1"/>
    </source>
</evidence>
<dbReference type="AlphaFoldDB" id="A0AAX3S143"/>
<reference evidence="1" key="1">
    <citation type="journal article" date="2022" name="Front. Microbiol.">
        <title>Identification of a novel aminoglycoside O-nucleotidyltransferase AadA33 in Providencia vermicola.</title>
        <authorList>
            <person name="Feng C."/>
            <person name="Gao M."/>
            <person name="Jiang W."/>
            <person name="Shi W."/>
            <person name="Li A."/>
            <person name="Liu S."/>
            <person name="Zhang L."/>
            <person name="Zhang X."/>
            <person name="Li Q."/>
            <person name="Lin H."/>
            <person name="Lu J."/>
            <person name="Li K."/>
            <person name="Zhang H."/>
            <person name="Hu Y."/>
            <person name="Bao Q."/>
            <person name="Lin X."/>
        </authorList>
    </citation>
    <scope>NUCLEOTIDE SEQUENCE</scope>
    <source>
        <strain evidence="1">P13</strain>
    </source>
</reference>
<dbReference type="EMBL" id="CP116222">
    <property type="protein sequence ID" value="WFC06935.1"/>
    <property type="molecule type" value="Genomic_DNA"/>
</dbReference>
<proteinExistence type="predicted"/>
<keyword evidence="3" id="KW-1185">Reference proteome</keyword>
<dbReference type="InterPro" id="IPR039366">
    <property type="entry name" value="Pilotin"/>
</dbReference>
<evidence type="ECO:0000313" key="3">
    <source>
        <dbReference type="Proteomes" id="UP001057142"/>
    </source>
</evidence>
<dbReference type="Proteomes" id="UP001057142">
    <property type="component" value="Chromosome"/>
</dbReference>
<organism evidence="2 4">
    <name type="scientific">Providencia vermicola</name>
    <dbReference type="NCBI Taxonomy" id="333965"/>
    <lineage>
        <taxon>Bacteria</taxon>
        <taxon>Pseudomonadati</taxon>
        <taxon>Pseudomonadota</taxon>
        <taxon>Gammaproteobacteria</taxon>
        <taxon>Enterobacterales</taxon>
        <taxon>Morganellaceae</taxon>
        <taxon>Providencia</taxon>
    </lineage>
</organism>
<protein>
    <submittedName>
        <fullName evidence="2">YbaY family lipoprotein</fullName>
    </submittedName>
</protein>
<gene>
    <name evidence="1" type="ORF">M5J11_05870</name>
    <name evidence="2" type="ORF">PG365_00695</name>
</gene>
<dbReference type="EMBL" id="CP097327">
    <property type="protein sequence ID" value="USB38002.1"/>
    <property type="molecule type" value="Genomic_DNA"/>
</dbReference>
<dbReference type="PROSITE" id="PS51257">
    <property type="entry name" value="PROKAR_LIPOPROTEIN"/>
    <property type="match status" value="1"/>
</dbReference>
<dbReference type="Proteomes" id="UP001222403">
    <property type="component" value="Chromosome"/>
</dbReference>
<reference evidence="2" key="2">
    <citation type="submission" date="2023-01" db="EMBL/GenBank/DDBJ databases">
        <title>The prevalence of carbapenem-resistant bacteria in aquaculture in China and the genetic diversity of carbapenem-resistant genes.</title>
        <authorList>
            <person name="Wen R."/>
        </authorList>
    </citation>
    <scope>NUCLEOTIDE SEQUENCE</scope>
    <source>
        <strain evidence="2">PVA41-chromosome</strain>
    </source>
</reference>
<evidence type="ECO:0000313" key="1">
    <source>
        <dbReference type="EMBL" id="USB38002.1"/>
    </source>
</evidence>
<dbReference type="Pfam" id="PF09619">
    <property type="entry name" value="YscW"/>
    <property type="match status" value="1"/>
</dbReference>